<evidence type="ECO:0000313" key="1">
    <source>
        <dbReference type="EMBL" id="GAK52767.1"/>
    </source>
</evidence>
<dbReference type="HOGENOM" id="CLU_1029200_0_0_0"/>
<sequence>MLKAVRVLLGLTLVAAVVVIAGCTLFDDEQTSLPTGPTLSGARENANFYGGGGNPNGFGVYFQQGVLVINVPQAGDYVVPYCVTSPSFTNPEQKWCYTVIFRATKATMIYIGLYGDHVLTDAAVIPTTITADESIAKPMGEVLAFSYPGIYENDATNEIWNDVMEMTTLTPTSTSISTHLGEVNTDEEWSPYTALNGCLEGSNLSENYGTWSISSTCSTPTEQGIPMTPLVQDGTVQSSPGANGEPAVVEMPKDEALPSCPNNASGVPMC</sequence>
<organism evidence="1 2">
    <name type="scientific">Candidatus Moduliflexus flocculans</name>
    <dbReference type="NCBI Taxonomy" id="1499966"/>
    <lineage>
        <taxon>Bacteria</taxon>
        <taxon>Candidatus Moduliflexota</taxon>
        <taxon>Candidatus Moduliflexia</taxon>
        <taxon>Candidatus Moduliflexales</taxon>
        <taxon>Candidatus Moduliflexaceae</taxon>
    </lineage>
</organism>
<dbReference type="PROSITE" id="PS51257">
    <property type="entry name" value="PROKAR_LIPOPROTEIN"/>
    <property type="match status" value="1"/>
</dbReference>
<dbReference type="EMBL" id="DF820459">
    <property type="protein sequence ID" value="GAK52767.1"/>
    <property type="molecule type" value="Genomic_DNA"/>
</dbReference>
<evidence type="ECO:0000313" key="2">
    <source>
        <dbReference type="Proteomes" id="UP000030700"/>
    </source>
</evidence>
<dbReference type="Proteomes" id="UP000030700">
    <property type="component" value="Unassembled WGS sequence"/>
</dbReference>
<keyword evidence="2" id="KW-1185">Reference proteome</keyword>
<name>A0A0S6W359_9BACT</name>
<protein>
    <submittedName>
        <fullName evidence="1">Uncharacterized protein</fullName>
    </submittedName>
</protein>
<gene>
    <name evidence="1" type="ORF">U14_04024</name>
</gene>
<proteinExistence type="predicted"/>
<accession>A0A0S6W359</accession>
<reference evidence="1 2" key="1">
    <citation type="journal article" date="2015" name="PeerJ">
        <title>First genomic representation of candidate bacterial phylum KSB3 points to enhanced environmental sensing as a trigger of wastewater bulking.</title>
        <authorList>
            <person name="Sekiguchi Y."/>
            <person name="Ohashi A."/>
            <person name="Parks D.H."/>
            <person name="Yamauchi T."/>
            <person name="Tyson G.W."/>
            <person name="Hugenholtz P."/>
        </authorList>
    </citation>
    <scope>NUCLEOTIDE SEQUENCE [LARGE SCALE GENOMIC DNA]</scope>
</reference>
<dbReference type="AlphaFoldDB" id="A0A0S6W359"/>